<dbReference type="Proteomes" id="UP000029385">
    <property type="component" value="Unassembled WGS sequence"/>
</dbReference>
<dbReference type="STRING" id="1121015.GCA_000420545_01619"/>
<proteinExistence type="predicted"/>
<dbReference type="PATRIC" id="fig|1121015.4.peg.663"/>
<evidence type="ECO:0000313" key="2">
    <source>
        <dbReference type="EMBL" id="KFN45075.1"/>
    </source>
</evidence>
<sequence length="311" mass="34423">MIIGNKELRSLSWYGLKPRLKSLLGLPLLNPLLLGFARTFLSPARRARVPVGKDVVTYRMSNGGHLTLNSPMKCDVARDIYWGQGRREWASECHAIDCAEALAGSADLFLDIGAYSGLFSLVVGQANPGIRVFAYEIVPENYLLLVENVITNRLNRTVSPQLLGIADQPGEIRMPLKTQQSQLPSSLSLSSSFPEGLSVPLARLDDLFGDFSGKAFFKIDVEGFEPGVLTGGREFLARIRPDMICEVLESADTSAALHEQLDPLQYSYYQFTDAGLVRRERIKPSRDGRDWLLTVKPLAELRSALPKLSVD</sequence>
<dbReference type="PANTHER" id="PTHR34203">
    <property type="entry name" value="METHYLTRANSFERASE, FKBM FAMILY PROTEIN"/>
    <property type="match status" value="1"/>
</dbReference>
<dbReference type="RefSeq" id="WP_022969240.1">
    <property type="nucleotide sequence ID" value="NZ_ATVD01000002.1"/>
</dbReference>
<protein>
    <recommendedName>
        <fullName evidence="1">Methyltransferase FkbM domain-containing protein</fullName>
    </recommendedName>
</protein>
<dbReference type="EMBL" id="AVCI01000001">
    <property type="protein sequence ID" value="KFN45075.1"/>
    <property type="molecule type" value="Genomic_DNA"/>
</dbReference>
<accession>A0A091BL63</accession>
<dbReference type="SUPFAM" id="SSF53335">
    <property type="entry name" value="S-adenosyl-L-methionine-dependent methyltransferases"/>
    <property type="match status" value="1"/>
</dbReference>
<evidence type="ECO:0000313" key="3">
    <source>
        <dbReference type="Proteomes" id="UP000029385"/>
    </source>
</evidence>
<comment type="caution">
    <text evidence="2">The sequence shown here is derived from an EMBL/GenBank/DDBJ whole genome shotgun (WGS) entry which is preliminary data.</text>
</comment>
<dbReference type="InterPro" id="IPR052514">
    <property type="entry name" value="SAM-dependent_MTase"/>
</dbReference>
<keyword evidence="3" id="KW-1185">Reference proteome</keyword>
<dbReference type="Pfam" id="PF05050">
    <property type="entry name" value="Methyltransf_21"/>
    <property type="match status" value="1"/>
</dbReference>
<name>A0A091BL63_9GAMM</name>
<dbReference type="Gene3D" id="3.40.50.150">
    <property type="entry name" value="Vaccinia Virus protein VP39"/>
    <property type="match status" value="1"/>
</dbReference>
<organism evidence="2 3">
    <name type="scientific">Arenimonas oryziterrae DSM 21050 = YC6267</name>
    <dbReference type="NCBI Taxonomy" id="1121015"/>
    <lineage>
        <taxon>Bacteria</taxon>
        <taxon>Pseudomonadati</taxon>
        <taxon>Pseudomonadota</taxon>
        <taxon>Gammaproteobacteria</taxon>
        <taxon>Lysobacterales</taxon>
        <taxon>Lysobacteraceae</taxon>
        <taxon>Arenimonas</taxon>
    </lineage>
</organism>
<dbReference type="eggNOG" id="COG2520">
    <property type="taxonomic scope" value="Bacteria"/>
</dbReference>
<dbReference type="PANTHER" id="PTHR34203:SF15">
    <property type="entry name" value="SLL1173 PROTEIN"/>
    <property type="match status" value="1"/>
</dbReference>
<dbReference type="InterPro" id="IPR029063">
    <property type="entry name" value="SAM-dependent_MTases_sf"/>
</dbReference>
<dbReference type="NCBIfam" id="TIGR01444">
    <property type="entry name" value="fkbM_fam"/>
    <property type="match status" value="1"/>
</dbReference>
<dbReference type="InterPro" id="IPR006342">
    <property type="entry name" value="FkbM_mtfrase"/>
</dbReference>
<evidence type="ECO:0000259" key="1">
    <source>
        <dbReference type="Pfam" id="PF05050"/>
    </source>
</evidence>
<gene>
    <name evidence="2" type="ORF">N789_03370</name>
</gene>
<reference evidence="2 3" key="1">
    <citation type="submission" date="2013-09" db="EMBL/GenBank/DDBJ databases">
        <title>Genome sequencing of Arenimonas oryziterrae.</title>
        <authorList>
            <person name="Chen F."/>
            <person name="Wang G."/>
        </authorList>
    </citation>
    <scope>NUCLEOTIDE SEQUENCE [LARGE SCALE GENOMIC DNA]</scope>
    <source>
        <strain evidence="2 3">YC6267</strain>
    </source>
</reference>
<dbReference type="OrthoDB" id="5329963at2"/>
<feature type="domain" description="Methyltransferase FkbM" evidence="1">
    <location>
        <begin position="111"/>
        <end position="261"/>
    </location>
</feature>
<dbReference type="AlphaFoldDB" id="A0A091BL63"/>